<dbReference type="RefSeq" id="WP_380060865.1">
    <property type="nucleotide sequence ID" value="NZ_JBHSEI010000002.1"/>
</dbReference>
<evidence type="ECO:0000313" key="1">
    <source>
        <dbReference type="EMBL" id="MFC4637837.1"/>
    </source>
</evidence>
<proteinExistence type="predicted"/>
<evidence type="ECO:0000313" key="2">
    <source>
        <dbReference type="Proteomes" id="UP001595952"/>
    </source>
</evidence>
<comment type="caution">
    <text evidence="1">The sequence shown here is derived from an EMBL/GenBank/DDBJ whole genome shotgun (WGS) entry which is preliminary data.</text>
</comment>
<dbReference type="Proteomes" id="UP001595952">
    <property type="component" value="Unassembled WGS sequence"/>
</dbReference>
<accession>A0ABV9I669</accession>
<keyword evidence="2" id="KW-1185">Reference proteome</keyword>
<sequence length="151" mass="17335">MNDVTKMCLMAAGWSNDREVDIDLIVADLLEHGWKPFQEAIQFLKSFDGLPEFSHEKFSQYGFSSYALTFIFDYEIAKTYRDTAAILERNLQIQVIPIGHQDLFAMYLGSDCCIYSLDDDLFCVKNGHSLEESLNNLFLGAYVKTMDFPED</sequence>
<gene>
    <name evidence="1" type="ORF">ACFO0D_05740</name>
</gene>
<dbReference type="InterPro" id="IPR025850">
    <property type="entry name" value="SUKH-3"/>
</dbReference>
<organism evidence="1 2">
    <name type="scientific">Deinococcus hohokamensis</name>
    <dbReference type="NCBI Taxonomy" id="309883"/>
    <lineage>
        <taxon>Bacteria</taxon>
        <taxon>Thermotogati</taxon>
        <taxon>Deinococcota</taxon>
        <taxon>Deinococci</taxon>
        <taxon>Deinococcales</taxon>
        <taxon>Deinococcaceae</taxon>
        <taxon>Deinococcus</taxon>
    </lineage>
</organism>
<reference evidence="2" key="1">
    <citation type="journal article" date="2019" name="Int. J. Syst. Evol. Microbiol.">
        <title>The Global Catalogue of Microorganisms (GCM) 10K type strain sequencing project: providing services to taxonomists for standard genome sequencing and annotation.</title>
        <authorList>
            <consortium name="The Broad Institute Genomics Platform"/>
            <consortium name="The Broad Institute Genome Sequencing Center for Infectious Disease"/>
            <person name="Wu L."/>
            <person name="Ma J."/>
        </authorList>
    </citation>
    <scope>NUCLEOTIDE SEQUENCE [LARGE SCALE GENOMIC DNA]</scope>
    <source>
        <strain evidence="2">CCUG 55995</strain>
    </source>
</reference>
<name>A0ABV9I669_9DEIO</name>
<dbReference type="Pfam" id="PF14433">
    <property type="entry name" value="SUKH-3"/>
    <property type="match status" value="1"/>
</dbReference>
<dbReference type="EMBL" id="JBHSEI010000002">
    <property type="protein sequence ID" value="MFC4637837.1"/>
    <property type="molecule type" value="Genomic_DNA"/>
</dbReference>
<protein>
    <submittedName>
        <fullName evidence="1">SUKH-3 domain-containing protein</fullName>
    </submittedName>
</protein>